<evidence type="ECO:0000313" key="2">
    <source>
        <dbReference type="Proteomes" id="UP001231649"/>
    </source>
</evidence>
<evidence type="ECO:0000313" key="1">
    <source>
        <dbReference type="EMBL" id="KAJ8710627.1"/>
    </source>
</evidence>
<dbReference type="EMBL" id="CM056799">
    <property type="protein sequence ID" value="KAJ8710627.1"/>
    <property type="molecule type" value="Genomic_DNA"/>
</dbReference>
<organism evidence="1 2">
    <name type="scientific">Mythimna loreyi</name>
    <dbReference type="NCBI Taxonomy" id="667449"/>
    <lineage>
        <taxon>Eukaryota</taxon>
        <taxon>Metazoa</taxon>
        <taxon>Ecdysozoa</taxon>
        <taxon>Arthropoda</taxon>
        <taxon>Hexapoda</taxon>
        <taxon>Insecta</taxon>
        <taxon>Pterygota</taxon>
        <taxon>Neoptera</taxon>
        <taxon>Endopterygota</taxon>
        <taxon>Lepidoptera</taxon>
        <taxon>Glossata</taxon>
        <taxon>Ditrysia</taxon>
        <taxon>Noctuoidea</taxon>
        <taxon>Noctuidae</taxon>
        <taxon>Noctuinae</taxon>
        <taxon>Hadenini</taxon>
        <taxon>Mythimna</taxon>
    </lineage>
</organism>
<accession>A0ACC2Q8B0</accession>
<proteinExistence type="predicted"/>
<sequence length="305" mass="35504">MEDHRNCVMCRRGLYRGRYQQHVLSENLPREQPEVAAYIQQHSVLEVVFDNTRSICHRCWQRAANAIRPPVEAVVLEAPEENEQNVHVLHVPEYMRAPNNHRYCIFNNCANNTRHRIPNAIKVHIFCVYKLYIPDGARVCREHLEGNNWDELPDFCNTTHDFNAAQFKDVCDMLRTTIQRGSRLDFSLHGAMTDEEMHYWVSLNGSQFDDILELTPSLSVRCNDPRTALAILLVKLRTGDSDERLATLFNMSRRKLERYLAIARECLINEYIVLHLGVDHIDRENILARNLTLPKICLAMKKIAK</sequence>
<name>A0ACC2Q8B0_9NEOP</name>
<dbReference type="Proteomes" id="UP001231649">
    <property type="component" value="Chromosome 23"/>
</dbReference>
<gene>
    <name evidence="1" type="ORF">PYW08_009142</name>
</gene>
<keyword evidence="2" id="KW-1185">Reference proteome</keyword>
<comment type="caution">
    <text evidence="1">The sequence shown here is derived from an EMBL/GenBank/DDBJ whole genome shotgun (WGS) entry which is preliminary data.</text>
</comment>
<protein>
    <submittedName>
        <fullName evidence="1">Uncharacterized protein</fullName>
    </submittedName>
</protein>
<reference evidence="1" key="1">
    <citation type="submission" date="2023-03" db="EMBL/GenBank/DDBJ databases">
        <title>Chromosome-level genomes of two armyworms, Mythimna separata and Mythimna loreyi, provide insights into the biosynthesis and reception of sex pheromones.</title>
        <authorList>
            <person name="Zhao H."/>
        </authorList>
    </citation>
    <scope>NUCLEOTIDE SEQUENCE</scope>
    <source>
        <strain evidence="1">BeijingLab</strain>
    </source>
</reference>